<dbReference type="KEGG" id="spap:H3Z74_16840"/>
<accession>A0A7H0LQX5</accession>
<dbReference type="InterPro" id="IPR015797">
    <property type="entry name" value="NUDIX_hydrolase-like_dom_sf"/>
</dbReference>
<dbReference type="PANTHER" id="PTHR37298">
    <property type="entry name" value="UPF0111 PROTEIN YKAA"/>
    <property type="match status" value="1"/>
</dbReference>
<keyword evidence="4" id="KW-1185">Reference proteome</keyword>
<dbReference type="PROSITE" id="PS51462">
    <property type="entry name" value="NUDIX"/>
    <property type="match status" value="1"/>
</dbReference>
<protein>
    <submittedName>
        <fullName evidence="3">DUF47 family protein</fullName>
    </submittedName>
</protein>
<dbReference type="Proteomes" id="UP000516148">
    <property type="component" value="Chromosome"/>
</dbReference>
<comment type="similarity">
    <text evidence="1">Belongs to the UPF0111 family.</text>
</comment>
<dbReference type="InterPro" id="IPR018445">
    <property type="entry name" value="Put_Phosphate_transp_reg"/>
</dbReference>
<dbReference type="PANTHER" id="PTHR37298:SF1">
    <property type="entry name" value="UPF0111 PROTEIN YKAA"/>
    <property type="match status" value="1"/>
</dbReference>
<dbReference type="Pfam" id="PF00293">
    <property type="entry name" value="NUDIX"/>
    <property type="match status" value="1"/>
</dbReference>
<dbReference type="SUPFAM" id="SSF55811">
    <property type="entry name" value="Nudix"/>
    <property type="match status" value="1"/>
</dbReference>
<gene>
    <name evidence="3" type="ORF">H3Z74_16840</name>
</gene>
<dbReference type="AlphaFoldDB" id="A0A7H0LQX5"/>
<proteinExistence type="inferred from homology"/>
<dbReference type="CDD" id="cd04666">
    <property type="entry name" value="NUDIX_DIPP2_like_Nudt4"/>
    <property type="match status" value="1"/>
</dbReference>
<organism evidence="3 4">
    <name type="scientific">Sphingomonas alpina</name>
    <dbReference type="NCBI Taxonomy" id="653931"/>
    <lineage>
        <taxon>Bacteria</taxon>
        <taxon>Pseudomonadati</taxon>
        <taxon>Pseudomonadota</taxon>
        <taxon>Alphaproteobacteria</taxon>
        <taxon>Sphingomonadales</taxon>
        <taxon>Sphingomonadaceae</taxon>
        <taxon>Sphingomonas</taxon>
    </lineage>
</organism>
<evidence type="ECO:0000259" key="2">
    <source>
        <dbReference type="PROSITE" id="PS51462"/>
    </source>
</evidence>
<dbReference type="InterPro" id="IPR038078">
    <property type="entry name" value="PhoU-like_sf"/>
</dbReference>
<name>A0A7H0LQX5_9SPHN</name>
<dbReference type="Gene3D" id="3.90.79.10">
    <property type="entry name" value="Nucleoside Triphosphate Pyrophosphohydrolase"/>
    <property type="match status" value="1"/>
</dbReference>
<dbReference type="InterPro" id="IPR000086">
    <property type="entry name" value="NUDIX_hydrolase_dom"/>
</dbReference>
<dbReference type="InterPro" id="IPR047198">
    <property type="entry name" value="DDP-like_NUDIX"/>
</dbReference>
<dbReference type="InterPro" id="IPR052912">
    <property type="entry name" value="UPF0111_domain"/>
</dbReference>
<dbReference type="RefSeq" id="WP_187764376.1">
    <property type="nucleotide sequence ID" value="NZ_CP061038.1"/>
</dbReference>
<reference evidence="3 4" key="1">
    <citation type="submission" date="2020-09" db="EMBL/GenBank/DDBJ databases">
        <title>Sphingomonas sp., a new species isolated from pork steak.</title>
        <authorList>
            <person name="Heidler von Heilborn D."/>
        </authorList>
    </citation>
    <scope>NUCLEOTIDE SEQUENCE [LARGE SCALE GENOMIC DNA]</scope>
    <source>
        <strain evidence="4">S8-3T</strain>
    </source>
</reference>
<feature type="domain" description="Nudix hydrolase" evidence="2">
    <location>
        <begin position="1"/>
        <end position="132"/>
    </location>
</feature>
<evidence type="ECO:0000313" key="4">
    <source>
        <dbReference type="Proteomes" id="UP000516148"/>
    </source>
</evidence>
<evidence type="ECO:0000313" key="3">
    <source>
        <dbReference type="EMBL" id="QNQ12078.1"/>
    </source>
</evidence>
<dbReference type="Pfam" id="PF01865">
    <property type="entry name" value="PhoU_div"/>
    <property type="match status" value="1"/>
</dbReference>
<dbReference type="Gene3D" id="1.20.58.220">
    <property type="entry name" value="Phosphate transport system protein phou homolog 2, domain 2"/>
    <property type="match status" value="1"/>
</dbReference>
<evidence type="ECO:0000256" key="1">
    <source>
        <dbReference type="ARBA" id="ARBA00008591"/>
    </source>
</evidence>
<sequence>MRQIGALPYRIDASGAAEIMLITSRETRRWVIPKGNPIKGMAPHEAAAQEAYEEAGIRGYPCPTPVGDFIYRKHRRAGRSRDMTVTVFPLAFVEQAGDWPEQDQRDTRWFPLDKAAAAVDEPGLKAIIAAFREPPIPASFAERMLPVVRTGARRRVPMLGWFQSLMPKQGRFFELFEAHAATLVAGADALAKLLHGEGSIADQVAEIIRREHEADDITRDVLQDVRRVFVTPFDRSAITDLIGVMDDAIDQMNGTAKAIQLYEVTDFTAQMRDMAGIIVEAARVTAEAIPLLRSVASNGGRLHELTSRLIQLEGHADDIHDTGVQALFKASQNGGDPMAFIAGREIYSSLEKIVDRFEDVANEIQGLVIDHA</sequence>
<dbReference type="EMBL" id="CP061038">
    <property type="protein sequence ID" value="QNQ12078.1"/>
    <property type="molecule type" value="Genomic_DNA"/>
</dbReference>
<dbReference type="GO" id="GO:0016462">
    <property type="term" value="F:pyrophosphatase activity"/>
    <property type="evidence" value="ECO:0007669"/>
    <property type="project" value="InterPro"/>
</dbReference>